<organism evidence="1 2">
    <name type="scientific">Racocetra persica</name>
    <dbReference type="NCBI Taxonomy" id="160502"/>
    <lineage>
        <taxon>Eukaryota</taxon>
        <taxon>Fungi</taxon>
        <taxon>Fungi incertae sedis</taxon>
        <taxon>Mucoromycota</taxon>
        <taxon>Glomeromycotina</taxon>
        <taxon>Glomeromycetes</taxon>
        <taxon>Diversisporales</taxon>
        <taxon>Gigasporaceae</taxon>
        <taxon>Racocetra</taxon>
    </lineage>
</organism>
<dbReference type="Proteomes" id="UP000789920">
    <property type="component" value="Unassembled WGS sequence"/>
</dbReference>
<name>A0ACA9QJN6_9GLOM</name>
<feature type="non-terminal residue" evidence="1">
    <location>
        <position position="328"/>
    </location>
</feature>
<dbReference type="EMBL" id="CAJVQC010031349">
    <property type="protein sequence ID" value="CAG8748197.1"/>
    <property type="molecule type" value="Genomic_DNA"/>
</dbReference>
<evidence type="ECO:0000313" key="1">
    <source>
        <dbReference type="EMBL" id="CAG8748197.1"/>
    </source>
</evidence>
<sequence>LESKSLILETTEEISLKGKEDSEIRKIILENFSKLFPHLELYDEAFCESEKRLYILEYKSKIDEDLIKQVREYRDGLQKKDSSLYELILKWNKQVDKHRKLEDFKNCKAKIICIAPEFDDYAIGVEEENRSEDYLKKVRSLSAFFEVEIGENENKRINKCLFSLQTAFAFSLKIISLKVLEKKFSFNDPINLKRISLSSRDELKKFLVDLEREVFEKCENEIRKIIEQISEYENINYKDDDIVATHFFIDLYRYFIPFELDTQIGEIIEIYLPMGIELSDGFFGKLLRNIRDVKQDAVKNITEIFREDLGIDSEEELKCIEKMAFKLI</sequence>
<reference evidence="1" key="1">
    <citation type="submission" date="2021-06" db="EMBL/GenBank/DDBJ databases">
        <authorList>
            <person name="Kallberg Y."/>
            <person name="Tangrot J."/>
            <person name="Rosling A."/>
        </authorList>
    </citation>
    <scope>NUCLEOTIDE SEQUENCE</scope>
    <source>
        <strain evidence="1">MA461A</strain>
    </source>
</reference>
<comment type="caution">
    <text evidence="1">The sequence shown here is derived from an EMBL/GenBank/DDBJ whole genome shotgun (WGS) entry which is preliminary data.</text>
</comment>
<proteinExistence type="predicted"/>
<gene>
    <name evidence="1" type="ORF">RPERSI_LOCUS13898</name>
</gene>
<evidence type="ECO:0000313" key="2">
    <source>
        <dbReference type="Proteomes" id="UP000789920"/>
    </source>
</evidence>
<accession>A0ACA9QJN6</accession>
<keyword evidence="2" id="KW-1185">Reference proteome</keyword>
<feature type="non-terminal residue" evidence="1">
    <location>
        <position position="1"/>
    </location>
</feature>
<protein>
    <submittedName>
        <fullName evidence="1">34196_t:CDS:1</fullName>
    </submittedName>
</protein>